<dbReference type="PANTHER" id="PTHR12537:SF112">
    <property type="entry name" value="FEM-3 MRNA-BINDING FACTOR 1-RELATED"/>
    <property type="match status" value="1"/>
</dbReference>
<comment type="caution">
    <text evidence="6">The sequence shown here is derived from an EMBL/GenBank/DDBJ whole genome shotgun (WGS) entry which is preliminary data.</text>
</comment>
<dbReference type="InterPro" id="IPR011989">
    <property type="entry name" value="ARM-like"/>
</dbReference>
<keyword evidence="1" id="KW-0217">Developmental protein</keyword>
<dbReference type="GO" id="GO:0030154">
    <property type="term" value="P:cell differentiation"/>
    <property type="evidence" value="ECO:0007669"/>
    <property type="project" value="UniProtKB-KW"/>
</dbReference>
<keyword evidence="3" id="KW-0221">Differentiation</keyword>
<feature type="domain" description="PUM-HD" evidence="5">
    <location>
        <begin position="14"/>
        <end position="411"/>
    </location>
</feature>
<evidence type="ECO:0000313" key="7">
    <source>
        <dbReference type="Proteomes" id="UP001620645"/>
    </source>
</evidence>
<dbReference type="PROSITE" id="PS50303">
    <property type="entry name" value="PUM_HD"/>
    <property type="match status" value="1"/>
</dbReference>
<evidence type="ECO:0000313" key="6">
    <source>
        <dbReference type="EMBL" id="KAL3077148.1"/>
    </source>
</evidence>
<protein>
    <recommendedName>
        <fullName evidence="5">PUM-HD domain-containing protein</fullName>
    </recommendedName>
</protein>
<dbReference type="AlphaFoldDB" id="A0ABD2IUZ4"/>
<organism evidence="6 7">
    <name type="scientific">Heterodera schachtii</name>
    <name type="common">Sugarbeet cyst nematode worm</name>
    <name type="synonym">Tylenchus schachtii</name>
    <dbReference type="NCBI Taxonomy" id="97005"/>
    <lineage>
        <taxon>Eukaryota</taxon>
        <taxon>Metazoa</taxon>
        <taxon>Ecdysozoa</taxon>
        <taxon>Nematoda</taxon>
        <taxon>Chromadorea</taxon>
        <taxon>Rhabditida</taxon>
        <taxon>Tylenchina</taxon>
        <taxon>Tylenchomorpha</taxon>
        <taxon>Tylenchoidea</taxon>
        <taxon>Heteroderidae</taxon>
        <taxon>Heteroderinae</taxon>
        <taxon>Heterodera</taxon>
    </lineage>
</organism>
<dbReference type="InterPro" id="IPR016024">
    <property type="entry name" value="ARM-type_fold"/>
</dbReference>
<keyword evidence="2" id="KW-0677">Repeat</keyword>
<dbReference type="PROSITE" id="PS50302">
    <property type="entry name" value="PUM"/>
    <property type="match status" value="1"/>
</dbReference>
<keyword evidence="7" id="KW-1185">Reference proteome</keyword>
<dbReference type="InterPro" id="IPR001313">
    <property type="entry name" value="Pumilio_RNA-bd_rpt"/>
</dbReference>
<sequence>MHSPLFGSMLDNKEYSRHIENFRSSISPPKGITNGLHCHDFRSPSDFDILVKLAKDPAGVGNRELQQRMDQDQQFRQQVLCAIVNGGKERFLQLCIDCNGCFVIQKLVENGSKETNQMLLNLVRPLAFKMVLNRFACRIVQKLVVNLSGSQVRQLFCQQFKGHENTLVTDQNGNHFVQCVVDHFAPDVYGPFILALANCPTRLSAVFENKYGCRVIQFVLENVVQLVHGTANANNSLEKEISIQILHVLIEPILKNAYSLAQNEFANYLVQFIIKSPYLRRQRCYIIKTHIIRNVYHLSLLKYSSHVVEQAFKHAEDRCNCLAMLFREVLEGYKPSTDGKQRTALYEMLFNQYGNYVVQRMIPIARDVYQNRRPGDPNWLRHIAHCVQTNMEALSRYSSGKKIINSLHPVIF</sequence>
<accession>A0ABD2IUZ4</accession>
<dbReference type="Pfam" id="PF00806">
    <property type="entry name" value="PUF"/>
    <property type="match status" value="7"/>
</dbReference>
<evidence type="ECO:0000259" key="5">
    <source>
        <dbReference type="PROSITE" id="PS50303"/>
    </source>
</evidence>
<evidence type="ECO:0000256" key="4">
    <source>
        <dbReference type="PROSITE-ProRule" id="PRU00317"/>
    </source>
</evidence>
<name>A0ABD2IUZ4_HETSC</name>
<dbReference type="SMART" id="SM00025">
    <property type="entry name" value="Pumilio"/>
    <property type="match status" value="6"/>
</dbReference>
<reference evidence="6 7" key="1">
    <citation type="submission" date="2024-10" db="EMBL/GenBank/DDBJ databases">
        <authorList>
            <person name="Kim D."/>
        </authorList>
    </citation>
    <scope>NUCLEOTIDE SEQUENCE [LARGE SCALE GENOMIC DNA]</scope>
    <source>
        <strain evidence="6">Taebaek</strain>
    </source>
</reference>
<evidence type="ECO:0000256" key="3">
    <source>
        <dbReference type="ARBA" id="ARBA00022782"/>
    </source>
</evidence>
<evidence type="ECO:0000256" key="2">
    <source>
        <dbReference type="ARBA" id="ARBA00022737"/>
    </source>
</evidence>
<feature type="repeat" description="Pumilio" evidence="4">
    <location>
        <begin position="82"/>
        <end position="121"/>
    </location>
</feature>
<dbReference type="PANTHER" id="PTHR12537">
    <property type="entry name" value="RNA BINDING PROTEIN PUMILIO-RELATED"/>
    <property type="match status" value="1"/>
</dbReference>
<proteinExistence type="predicted"/>
<dbReference type="SUPFAM" id="SSF48371">
    <property type="entry name" value="ARM repeat"/>
    <property type="match status" value="1"/>
</dbReference>
<dbReference type="Proteomes" id="UP001620645">
    <property type="component" value="Unassembled WGS sequence"/>
</dbReference>
<dbReference type="EMBL" id="JBICCN010000327">
    <property type="protein sequence ID" value="KAL3077148.1"/>
    <property type="molecule type" value="Genomic_DNA"/>
</dbReference>
<gene>
    <name evidence="6" type="ORF">niasHS_013137</name>
</gene>
<dbReference type="InterPro" id="IPR033133">
    <property type="entry name" value="PUM-HD"/>
</dbReference>
<dbReference type="Gene3D" id="1.25.10.10">
    <property type="entry name" value="Leucine-rich Repeat Variant"/>
    <property type="match status" value="1"/>
</dbReference>
<evidence type="ECO:0000256" key="1">
    <source>
        <dbReference type="ARBA" id="ARBA00022473"/>
    </source>
</evidence>